<dbReference type="EMBL" id="FOGQ01000006">
    <property type="protein sequence ID" value="SER99687.1"/>
    <property type="molecule type" value="Genomic_DNA"/>
</dbReference>
<proteinExistence type="predicted"/>
<gene>
    <name evidence="1" type="ORF">SAMN05661109_01521</name>
</gene>
<evidence type="ECO:0000313" key="2">
    <source>
        <dbReference type="Proteomes" id="UP000198929"/>
    </source>
</evidence>
<name>A0A1H9TRQ7_9CORY</name>
<reference evidence="2" key="1">
    <citation type="submission" date="2016-10" db="EMBL/GenBank/DDBJ databases">
        <authorList>
            <person name="Varghese N."/>
            <person name="Submissions S."/>
        </authorList>
    </citation>
    <scope>NUCLEOTIDE SEQUENCE [LARGE SCALE GENOMIC DNA]</scope>
    <source>
        <strain evidence="2">DSM 20524</strain>
    </source>
</reference>
<sequence length="111" mass="12426">MNYILVSTNPTLEALFTRVIPEVPFCTFNSISSLPQDLNQQITTLIVDEPTISLMQLLDAPTDFGKYAKIIILTEKRSELISNFENSTIVSYPLTADEIRDHITHVGKISA</sequence>
<evidence type="ECO:0000313" key="1">
    <source>
        <dbReference type="EMBL" id="SER99687.1"/>
    </source>
</evidence>
<keyword evidence="2" id="KW-1185">Reference proteome</keyword>
<dbReference type="STRING" id="1121357.SAMN05661109_01521"/>
<dbReference type="Proteomes" id="UP000198929">
    <property type="component" value="Unassembled WGS sequence"/>
</dbReference>
<accession>A0A1H9TRQ7</accession>
<dbReference type="AlphaFoldDB" id="A0A1H9TRQ7"/>
<protein>
    <submittedName>
        <fullName evidence="1">Uncharacterized protein</fullName>
    </submittedName>
</protein>
<dbReference type="RefSeq" id="WP_092258533.1">
    <property type="nucleotide sequence ID" value="NZ_CP047199.1"/>
</dbReference>
<organism evidence="1 2">
    <name type="scientific">Corynebacterium cystitidis DSM 20524</name>
    <dbReference type="NCBI Taxonomy" id="1121357"/>
    <lineage>
        <taxon>Bacteria</taxon>
        <taxon>Bacillati</taxon>
        <taxon>Actinomycetota</taxon>
        <taxon>Actinomycetes</taxon>
        <taxon>Mycobacteriales</taxon>
        <taxon>Corynebacteriaceae</taxon>
        <taxon>Corynebacterium</taxon>
    </lineage>
</organism>